<dbReference type="EMBL" id="MHRF01000005">
    <property type="protein sequence ID" value="OHA18481.1"/>
    <property type="molecule type" value="Genomic_DNA"/>
</dbReference>
<dbReference type="SUPFAM" id="SSF53756">
    <property type="entry name" value="UDP-Glycosyltransferase/glycogen phosphorylase"/>
    <property type="match status" value="1"/>
</dbReference>
<name>A0A1G2M619_9BACT</name>
<dbReference type="Pfam" id="PF13692">
    <property type="entry name" value="Glyco_trans_1_4"/>
    <property type="match status" value="1"/>
</dbReference>
<evidence type="ECO:0000313" key="2">
    <source>
        <dbReference type="Proteomes" id="UP000178873"/>
    </source>
</evidence>
<gene>
    <name evidence="1" type="ORF">A2664_00870</name>
</gene>
<reference evidence="1 2" key="1">
    <citation type="journal article" date="2016" name="Nat. Commun.">
        <title>Thousands of microbial genomes shed light on interconnected biogeochemical processes in an aquifer system.</title>
        <authorList>
            <person name="Anantharaman K."/>
            <person name="Brown C.T."/>
            <person name="Hug L.A."/>
            <person name="Sharon I."/>
            <person name="Castelle C.J."/>
            <person name="Probst A.J."/>
            <person name="Thomas B.C."/>
            <person name="Singh A."/>
            <person name="Wilkins M.J."/>
            <person name="Karaoz U."/>
            <person name="Brodie E.L."/>
            <person name="Williams K.H."/>
            <person name="Hubbard S.S."/>
            <person name="Banfield J.F."/>
        </authorList>
    </citation>
    <scope>NUCLEOTIDE SEQUENCE [LARGE SCALE GENOMIC DNA]</scope>
</reference>
<protein>
    <submittedName>
        <fullName evidence="1">Uncharacterized protein</fullName>
    </submittedName>
</protein>
<comment type="caution">
    <text evidence="1">The sequence shown here is derived from an EMBL/GenBank/DDBJ whole genome shotgun (WGS) entry which is preliminary data.</text>
</comment>
<dbReference type="PANTHER" id="PTHR12526">
    <property type="entry name" value="GLYCOSYLTRANSFERASE"/>
    <property type="match status" value="1"/>
</dbReference>
<proteinExistence type="predicted"/>
<accession>A0A1G2M619</accession>
<sequence>MKLLFITQKIDANNTVLGFVHGWLAEFAKRFSHISVICLEKGEYHLPANVSVFSLGKEGGRSQVKYLKNFVRYIVQNRREYDVVLVHMNQEYILLGGLIWKILGKPIFMWRNHYAGSWLTRIAVAFCTEVFCTSKFSYTAKFRKTVVMPVGVDITLFRPVANVSRIPNSILFYARISPAKRPNILLEALALLSSDNVQFSASFYGSPLPQDTGFFEQLKKKVQDKGLAQKVRFVAGVPHAEGPRVFSAHEIFVNLSPSGMYDKTLFEAAGCECLVVASSLDFKQLAGERFSFPQDDAEELAGKLKHLLSLSNAAKQELGRELRILAVEQHSLEMLGKRLYKELTK</sequence>
<organism evidence="1 2">
    <name type="scientific">Candidatus Taylorbacteria bacterium RIFCSPHIGHO2_01_FULL_46_22b</name>
    <dbReference type="NCBI Taxonomy" id="1802301"/>
    <lineage>
        <taxon>Bacteria</taxon>
        <taxon>Candidatus Tayloriibacteriota</taxon>
    </lineage>
</organism>
<evidence type="ECO:0000313" key="1">
    <source>
        <dbReference type="EMBL" id="OHA18481.1"/>
    </source>
</evidence>
<dbReference type="Gene3D" id="3.40.50.2000">
    <property type="entry name" value="Glycogen Phosphorylase B"/>
    <property type="match status" value="2"/>
</dbReference>
<dbReference type="STRING" id="1802301.A2664_00870"/>
<dbReference type="Proteomes" id="UP000178873">
    <property type="component" value="Unassembled WGS sequence"/>
</dbReference>
<dbReference type="AlphaFoldDB" id="A0A1G2M619"/>